<dbReference type="CDD" id="cd00830">
    <property type="entry name" value="KAS_III"/>
    <property type="match status" value="1"/>
</dbReference>
<dbReference type="InterPro" id="IPR013747">
    <property type="entry name" value="ACP_syn_III_C"/>
</dbReference>
<dbReference type="GO" id="GO:0004315">
    <property type="term" value="F:3-oxoacyl-[acyl-carrier-protein] synthase activity"/>
    <property type="evidence" value="ECO:0007669"/>
    <property type="project" value="InterPro"/>
</dbReference>
<reference evidence="6 8" key="2">
    <citation type="submission" date="2016-10" db="EMBL/GenBank/DDBJ databases">
        <authorList>
            <person name="Varghese N."/>
            <person name="Submissions S."/>
        </authorList>
    </citation>
    <scope>NUCLEOTIDE SEQUENCE [LARGE SCALE GENOMIC DNA]</scope>
    <source>
        <strain evidence="6 8">DSM 22150</strain>
    </source>
</reference>
<dbReference type="EMBL" id="FNYT01000006">
    <property type="protein sequence ID" value="SEJ00051.1"/>
    <property type="molecule type" value="Genomic_DNA"/>
</dbReference>
<evidence type="ECO:0000313" key="5">
    <source>
        <dbReference type="EMBL" id="CZQ94011.1"/>
    </source>
</evidence>
<evidence type="ECO:0000313" key="8">
    <source>
        <dbReference type="Proteomes" id="UP000199280"/>
    </source>
</evidence>
<dbReference type="Pfam" id="PF08545">
    <property type="entry name" value="ACP_syn_III"/>
    <property type="match status" value="1"/>
</dbReference>
<evidence type="ECO:0000256" key="1">
    <source>
        <dbReference type="ARBA" id="ARBA00022679"/>
    </source>
</evidence>
<dbReference type="GO" id="GO:0006633">
    <property type="term" value="P:fatty acid biosynthetic process"/>
    <property type="evidence" value="ECO:0007669"/>
    <property type="project" value="InterPro"/>
</dbReference>
<dbReference type="RefSeq" id="WP_068622553.1">
    <property type="nucleotide sequence ID" value="NZ_FJNB01000007.1"/>
</dbReference>
<proteinExistence type="predicted"/>
<feature type="domain" description="Beta-ketoacyl-[acyl-carrier-protein] synthase III N-terminal" evidence="4">
    <location>
        <begin position="115"/>
        <end position="192"/>
    </location>
</feature>
<dbReference type="PANTHER" id="PTHR34069:SF2">
    <property type="entry name" value="BETA-KETOACYL-[ACYL-CARRIER-PROTEIN] SYNTHASE III"/>
    <property type="match status" value="1"/>
</dbReference>
<evidence type="ECO:0000259" key="4">
    <source>
        <dbReference type="Pfam" id="PF08545"/>
    </source>
</evidence>
<feature type="domain" description="Beta-ketoacyl-[acyl-carrier-protein] synthase III C-terminal" evidence="3">
    <location>
        <begin position="253"/>
        <end position="343"/>
    </location>
</feature>
<protein>
    <submittedName>
        <fullName evidence="5">3-oxoacyl-[acyl-carrier-protein (Acp)] synthase iii</fullName>
    </submittedName>
    <submittedName>
        <fullName evidence="6">3-oxoacyl-[acyl-carrier-protein] synthase-3</fullName>
    </submittedName>
</protein>
<keyword evidence="8" id="KW-1185">Reference proteome</keyword>
<dbReference type="Pfam" id="PF08541">
    <property type="entry name" value="ACP_syn_III_C"/>
    <property type="match status" value="1"/>
</dbReference>
<dbReference type="InterPro" id="IPR016039">
    <property type="entry name" value="Thiolase-like"/>
</dbReference>
<dbReference type="GO" id="GO:0044550">
    <property type="term" value="P:secondary metabolite biosynthetic process"/>
    <property type="evidence" value="ECO:0007669"/>
    <property type="project" value="TreeGrafter"/>
</dbReference>
<reference evidence="5 7" key="1">
    <citation type="submission" date="2016-02" db="EMBL/GenBank/DDBJ databases">
        <authorList>
            <person name="Wen L."/>
            <person name="He K."/>
            <person name="Yang H."/>
        </authorList>
    </citation>
    <scope>NUCLEOTIDE SEQUENCE [LARGE SCALE GENOMIC DNA]</scope>
    <source>
        <strain evidence="5">Trichococcus_R210</strain>
    </source>
</reference>
<dbReference type="EMBL" id="FJNB01000007">
    <property type="protein sequence ID" value="CZQ94011.1"/>
    <property type="molecule type" value="Genomic_DNA"/>
</dbReference>
<dbReference type="Gene3D" id="3.40.47.10">
    <property type="match status" value="1"/>
</dbReference>
<dbReference type="STRING" id="640938.TR210_1182"/>
<dbReference type="SUPFAM" id="SSF53901">
    <property type="entry name" value="Thiolase-like"/>
    <property type="match status" value="1"/>
</dbReference>
<dbReference type="InterPro" id="IPR013751">
    <property type="entry name" value="ACP_syn_III_N"/>
</dbReference>
<evidence type="ECO:0000313" key="7">
    <source>
        <dbReference type="Proteomes" id="UP000076878"/>
    </source>
</evidence>
<accession>A0A143YM07</accession>
<dbReference type="Proteomes" id="UP000076878">
    <property type="component" value="Unassembled WGS sequence"/>
</dbReference>
<dbReference type="AlphaFoldDB" id="A0A143YM07"/>
<dbReference type="OrthoDB" id="9815506at2"/>
<dbReference type="PANTHER" id="PTHR34069">
    <property type="entry name" value="3-OXOACYL-[ACYL-CARRIER-PROTEIN] SYNTHASE 3"/>
    <property type="match status" value="1"/>
</dbReference>
<dbReference type="Proteomes" id="UP000199280">
    <property type="component" value="Unassembled WGS sequence"/>
</dbReference>
<keyword evidence="2" id="KW-0012">Acyltransferase</keyword>
<name>A0A143YM07_9LACT</name>
<gene>
    <name evidence="6" type="ORF">SAMN05216375_10632</name>
    <name evidence="5" type="ORF">TR210_1182</name>
</gene>
<evidence type="ECO:0000256" key="2">
    <source>
        <dbReference type="ARBA" id="ARBA00023315"/>
    </source>
</evidence>
<organism evidence="5 7">
    <name type="scientific">Trichococcus ilyis</name>
    <dbReference type="NCBI Taxonomy" id="640938"/>
    <lineage>
        <taxon>Bacteria</taxon>
        <taxon>Bacillati</taxon>
        <taxon>Bacillota</taxon>
        <taxon>Bacilli</taxon>
        <taxon>Lactobacillales</taxon>
        <taxon>Carnobacteriaceae</taxon>
        <taxon>Trichococcus</taxon>
    </lineage>
</organism>
<evidence type="ECO:0000313" key="6">
    <source>
        <dbReference type="EMBL" id="SEJ00051.1"/>
    </source>
</evidence>
<keyword evidence="1" id="KW-0808">Transferase</keyword>
<sequence length="355" mass="39299">MNFNYANKRISGILTVLPQNEVAFEDEAENYNFSVKQSMKLKKIMGYEKHRIVEGDTSVSDLCIFGMRQLLDEGLISGDDIDAMILVTQTPDYHMPPTSNVIQGELGLKQDMLCLDINQGCAGYLVGLIQAFNLLDQASIKKVALLNADVLSRRTSKRDRGSYPLIGDAASVTIVERSNDNNRIHANLKMDGSGYKDLIIPAGGMRLPSTSETGVMEMDEAGNYRSLDHLKMNGDVVFNFVQTEIPPLVEDLLAVAGTAKEDIDYFMFHQPNRFMLEKLADKMGVAREKLPNNVVENFGNSSSVTIPVNMAFNLGKKLLTDSYQVCLSGFGVGLSCSAMLMEIGNLDFCRMIDYQ</sequence>
<evidence type="ECO:0000259" key="3">
    <source>
        <dbReference type="Pfam" id="PF08541"/>
    </source>
</evidence>